<dbReference type="InterPro" id="IPR050315">
    <property type="entry name" value="FAD-oxidoreductase_2"/>
</dbReference>
<dbReference type="PANTHER" id="PTHR43400:SF7">
    <property type="entry name" value="FAD-DEPENDENT OXIDOREDUCTASE 2 FAD BINDING DOMAIN-CONTAINING PROTEIN"/>
    <property type="match status" value="1"/>
</dbReference>
<comment type="catalytic activity">
    <reaction evidence="5">
        <text>dihydrourocanate + A = urocanate + AH2</text>
        <dbReference type="Rhea" id="RHEA:36059"/>
        <dbReference type="ChEBI" id="CHEBI:13193"/>
        <dbReference type="ChEBI" id="CHEBI:17499"/>
        <dbReference type="ChEBI" id="CHEBI:27247"/>
        <dbReference type="ChEBI" id="CHEBI:72991"/>
        <dbReference type="EC" id="1.3.99.33"/>
    </reaction>
</comment>
<evidence type="ECO:0000256" key="2">
    <source>
        <dbReference type="ARBA" id="ARBA00022630"/>
    </source>
</evidence>
<dbReference type="InterPro" id="IPR010960">
    <property type="entry name" value="Flavocytochrome_c"/>
</dbReference>
<reference evidence="7 8" key="1">
    <citation type="submission" date="2013-08" db="EMBL/GenBank/DDBJ databases">
        <authorList>
            <person name="Weinstock G."/>
            <person name="Sodergren E."/>
            <person name="Wylie T."/>
            <person name="Fulton L."/>
            <person name="Fulton R."/>
            <person name="Fronick C."/>
            <person name="O'Laughlin M."/>
            <person name="Godfrey J."/>
            <person name="Miner T."/>
            <person name="Herter B."/>
            <person name="Appelbaum E."/>
            <person name="Cordes M."/>
            <person name="Lek S."/>
            <person name="Wollam A."/>
            <person name="Pepin K.H."/>
            <person name="Palsikar V.B."/>
            <person name="Mitreva M."/>
            <person name="Wilson R.K."/>
        </authorList>
    </citation>
    <scope>NUCLEOTIDE SEQUENCE [LARGE SCALE GENOMIC DNA]</scope>
    <source>
        <strain evidence="7 8">ATCC 700332</strain>
    </source>
</reference>
<dbReference type="EC" id="1.3.99.33" evidence="5"/>
<keyword evidence="3 5" id="KW-0274">FAD</keyword>
<dbReference type="EMBL" id="AWVH01000044">
    <property type="protein sequence ID" value="ERJ91682.1"/>
    <property type="molecule type" value="Genomic_DNA"/>
</dbReference>
<keyword evidence="4 5" id="KW-0560">Oxidoreductase</keyword>
<evidence type="ECO:0000313" key="7">
    <source>
        <dbReference type="EMBL" id="ERJ91682.1"/>
    </source>
</evidence>
<comment type="cofactor">
    <cofactor evidence="5">
        <name>FMN</name>
        <dbReference type="ChEBI" id="CHEBI:58210"/>
    </cofactor>
    <text evidence="5">Binds 1 or 2 FMN covalently per subunit.</text>
</comment>
<dbReference type="Gene3D" id="3.50.50.60">
    <property type="entry name" value="FAD/NAD(P)-binding domain"/>
    <property type="match status" value="1"/>
</dbReference>
<protein>
    <recommendedName>
        <fullName evidence="5">Urocanate reductase</fullName>
        <ecNumber evidence="5">1.3.99.33</ecNumber>
    </recommendedName>
</protein>
<evidence type="ECO:0000256" key="3">
    <source>
        <dbReference type="ARBA" id="ARBA00022827"/>
    </source>
</evidence>
<dbReference type="SMART" id="SM00900">
    <property type="entry name" value="FMN_bind"/>
    <property type="match status" value="1"/>
</dbReference>
<dbReference type="SUPFAM" id="SSF56425">
    <property type="entry name" value="Succinate dehydrogenase/fumarate reductase flavoprotein, catalytic domain"/>
    <property type="match status" value="1"/>
</dbReference>
<evidence type="ECO:0000256" key="1">
    <source>
        <dbReference type="ARBA" id="ARBA00008040"/>
    </source>
</evidence>
<proteinExistence type="inferred from homology"/>
<evidence type="ECO:0000256" key="5">
    <source>
        <dbReference type="RuleBase" id="RU366062"/>
    </source>
</evidence>
<dbReference type="RefSeq" id="WP_021686308.1">
    <property type="nucleotide sequence ID" value="NZ_KI260554.1"/>
</dbReference>
<organism evidence="7 8">
    <name type="scientific">Treponema lecithinolyticum ATCC 700332</name>
    <dbReference type="NCBI Taxonomy" id="1321815"/>
    <lineage>
        <taxon>Bacteria</taxon>
        <taxon>Pseudomonadati</taxon>
        <taxon>Spirochaetota</taxon>
        <taxon>Spirochaetia</taxon>
        <taxon>Spirochaetales</taxon>
        <taxon>Treponemataceae</taxon>
        <taxon>Treponema</taxon>
    </lineage>
</organism>
<dbReference type="InterPro" id="IPR003953">
    <property type="entry name" value="FAD-dep_OxRdtase_2_FAD-bd"/>
</dbReference>
<dbReference type="Proteomes" id="UP000016649">
    <property type="component" value="Unassembled WGS sequence"/>
</dbReference>
<dbReference type="NCBIfam" id="TIGR01813">
    <property type="entry name" value="flavo_cyto_c"/>
    <property type="match status" value="1"/>
</dbReference>
<dbReference type="SUPFAM" id="SSF51905">
    <property type="entry name" value="FAD/NAD(P)-binding domain"/>
    <property type="match status" value="1"/>
</dbReference>
<dbReference type="PANTHER" id="PTHR43400">
    <property type="entry name" value="FUMARATE REDUCTASE"/>
    <property type="match status" value="1"/>
</dbReference>
<keyword evidence="2 5" id="KW-0285">Flavoprotein</keyword>
<gene>
    <name evidence="7" type="ORF">HMPREF9193_02138</name>
</gene>
<evidence type="ECO:0000313" key="8">
    <source>
        <dbReference type="Proteomes" id="UP000016649"/>
    </source>
</evidence>
<name>A0ABN0NWA4_TRELE</name>
<dbReference type="Gene3D" id="3.90.700.10">
    <property type="entry name" value="Succinate dehydrogenase/fumarate reductase flavoprotein, catalytic domain"/>
    <property type="match status" value="1"/>
</dbReference>
<dbReference type="InterPro" id="IPR007329">
    <property type="entry name" value="FMN-bd"/>
</dbReference>
<comment type="caution">
    <text evidence="7">The sequence shown here is derived from an EMBL/GenBank/DDBJ whole genome shotgun (WGS) entry which is preliminary data.</text>
</comment>
<evidence type="ECO:0000256" key="4">
    <source>
        <dbReference type="ARBA" id="ARBA00023002"/>
    </source>
</evidence>
<dbReference type="Pfam" id="PF04205">
    <property type="entry name" value="FMN_bind"/>
    <property type="match status" value="1"/>
</dbReference>
<dbReference type="InterPro" id="IPR027477">
    <property type="entry name" value="Succ_DH/fumarate_Rdtase_cat_sf"/>
</dbReference>
<dbReference type="InterPro" id="IPR036188">
    <property type="entry name" value="FAD/NAD-bd_sf"/>
</dbReference>
<feature type="domain" description="FMN-binding" evidence="6">
    <location>
        <begin position="56"/>
        <end position="129"/>
    </location>
</feature>
<accession>A0ABN0NWA4</accession>
<comment type="similarity">
    <text evidence="1 5">Belongs to the FAD-dependent oxidoreductase 2 family. FRD/SDH subfamily.</text>
</comment>
<keyword evidence="8" id="KW-1185">Reference proteome</keyword>
<evidence type="ECO:0000259" key="6">
    <source>
        <dbReference type="SMART" id="SM00900"/>
    </source>
</evidence>
<comment type="cofactor">
    <cofactor evidence="5">
        <name>FAD</name>
        <dbReference type="ChEBI" id="CHEBI:57692"/>
    </cofactor>
    <text evidence="5">Binds 1 FAD per subunit.</text>
</comment>
<dbReference type="Pfam" id="PF00890">
    <property type="entry name" value="FAD_binding_2"/>
    <property type="match status" value="2"/>
</dbReference>
<sequence length="642" mass="68649">MIKLKKTAAFMQHNGKVPLSAARILYKTFMLGCAMLFLSCNAHKVQDGTYTSSANGHNGPIEVTVEFSKGAIKNVDIVSHFESVGVQSVLNVVPERIVKNQSVAVDTVSGATFAGRAVIRAVEQCIKDAGGKPDSWKKAVKSEKPSASEYEADVIVIGAGGAGLSAALSAHQNGAKVIVLEKLGFPGGSTIFSAGAFNAADPVRAKTKQMSAANMQTVENLLKKEPFDEYEASLQKAVRAQFGEHRQKGYSWLFDSPEFHALQTYNGGDYKGNPALIDILAQKAPEAVEWTASNGASFRDTLGMATGALWQRSHYGTKEFPNGSTVIYPAVKYIQNNDGIDLHLNTQALELVKNDGKVTGVKAKMNGYSVMYKAGKAVIIATGGFGANVDMRQKYNSQWADLGKKIGCSNQSRAAQGEGIIMGEKAGAQLIDMGFIQLHPNGEVGTGMMMGQPHTSGLNRIFVNNNGERFVAEDARRDVLVNAIYAQPDGTMWIVADANRYPERDSSIANFVTLGKTLKASNVAELAALMKVPADKLQQSIDEYNRIVDGENDRLGLKTYGKKLGVAPFYAAKRVPTVHHTMGGLKIDTQARVLDKDNNAIPGLYAAGEVTGGIHGANRLGGNAIADITVFGRIAGTNAAKE</sequence>
<dbReference type="Gene3D" id="3.90.1010.20">
    <property type="match status" value="1"/>
</dbReference>
<dbReference type="PRINTS" id="PR00411">
    <property type="entry name" value="PNDRDTASEI"/>
</dbReference>